<evidence type="ECO:0000256" key="5">
    <source>
        <dbReference type="ARBA" id="ARBA00022692"/>
    </source>
</evidence>
<dbReference type="RefSeq" id="WP_213533375.1">
    <property type="nucleotide sequence ID" value="NZ_BOVQ01000002.1"/>
</dbReference>
<feature type="domain" description="Glycosyltransferase RgtA/B/C/D-like" evidence="9">
    <location>
        <begin position="70"/>
        <end position="226"/>
    </location>
</feature>
<keyword evidence="7 8" id="KW-0472">Membrane</keyword>
<evidence type="ECO:0000313" key="10">
    <source>
        <dbReference type="EMBL" id="MFC4652109.1"/>
    </source>
</evidence>
<evidence type="ECO:0000256" key="6">
    <source>
        <dbReference type="ARBA" id="ARBA00022989"/>
    </source>
</evidence>
<dbReference type="EMBL" id="JBHSGD010000004">
    <property type="protein sequence ID" value="MFC4652109.1"/>
    <property type="molecule type" value="Genomic_DNA"/>
</dbReference>
<dbReference type="Proteomes" id="UP001595987">
    <property type="component" value="Unassembled WGS sequence"/>
</dbReference>
<keyword evidence="3 10" id="KW-0328">Glycosyltransferase</keyword>
<feature type="transmembrane region" description="Helical" evidence="8">
    <location>
        <begin position="354"/>
        <end position="370"/>
    </location>
</feature>
<keyword evidence="2" id="KW-1003">Cell membrane</keyword>
<feature type="transmembrane region" description="Helical" evidence="8">
    <location>
        <begin position="84"/>
        <end position="103"/>
    </location>
</feature>
<dbReference type="InterPro" id="IPR038731">
    <property type="entry name" value="RgtA/B/C-like"/>
</dbReference>
<evidence type="ECO:0000256" key="2">
    <source>
        <dbReference type="ARBA" id="ARBA00022475"/>
    </source>
</evidence>
<feature type="transmembrane region" description="Helical" evidence="8">
    <location>
        <begin position="323"/>
        <end position="347"/>
    </location>
</feature>
<proteinExistence type="predicted"/>
<feature type="transmembrane region" description="Helical" evidence="8">
    <location>
        <begin position="173"/>
        <end position="198"/>
    </location>
</feature>
<organism evidence="10 11">
    <name type="scientific">Lactococcus nasutitermitis</name>
    <dbReference type="NCBI Taxonomy" id="1652957"/>
    <lineage>
        <taxon>Bacteria</taxon>
        <taxon>Bacillati</taxon>
        <taxon>Bacillota</taxon>
        <taxon>Bacilli</taxon>
        <taxon>Lactobacillales</taxon>
        <taxon>Streptococcaceae</taxon>
        <taxon>Lactococcus</taxon>
    </lineage>
</organism>
<dbReference type="InterPro" id="IPR050297">
    <property type="entry name" value="LipidA_mod_glycosyltrf_83"/>
</dbReference>
<dbReference type="GO" id="GO:0016757">
    <property type="term" value="F:glycosyltransferase activity"/>
    <property type="evidence" value="ECO:0007669"/>
    <property type="project" value="UniProtKB-KW"/>
</dbReference>
<dbReference type="EC" id="2.4.-.-" evidence="10"/>
<dbReference type="PANTHER" id="PTHR33908">
    <property type="entry name" value="MANNOSYLTRANSFERASE YKCB-RELATED"/>
    <property type="match status" value="1"/>
</dbReference>
<evidence type="ECO:0000256" key="7">
    <source>
        <dbReference type="ARBA" id="ARBA00023136"/>
    </source>
</evidence>
<protein>
    <submittedName>
        <fullName evidence="10">Glycosyltransferase family 39 protein</fullName>
        <ecNumber evidence="10">2.4.-.-</ecNumber>
    </submittedName>
</protein>
<dbReference type="PROSITE" id="PS51257">
    <property type="entry name" value="PROKAR_LIPOPROTEIN"/>
    <property type="match status" value="1"/>
</dbReference>
<feature type="transmembrane region" description="Helical" evidence="8">
    <location>
        <begin position="115"/>
        <end position="132"/>
    </location>
</feature>
<sequence>MKQEKISENRVFVLLLIVIACLTLFIYSRNSPFYFTNNWVDSNAYLTMGRGILHGLVPYKDLFEQKGPVLYFIHALASLTGDNFYGVFIIECLLMSFNLILFFKIGKLFLSESGAFFATLFLPLLLLSSTWFETGDSAEEFAIPCLLFLIYSVLADKHSMSVNFYSQGVLVGLLFWIKYTLIGAWIALFLFLAVQFIFKREFSKLFRLCLFELLGFLTVTVPVLAYFLFNHVLQSLYNVYFKINMGSYGSGNLSFTARIGRALSTGADFIKQNCLIYLVLLIGVLLFVVLTWHKLSKRNVFLFFLCFLATSALQLYAGVGLPYYQYVALPYFALGIIGFVLGLVYLTSKNVSKPVLVLFSVLGIVMPFALNQNPQFSRYFPNNSDGGKNSAQTEFAHIIDKVPHSTLLNYGMLDSGFYLASHRLPTVRYFELQKIPYANYPENGDAQNRAVNDEKVDFVVTTFDVNQEKSQEQSRWTVPVPKALITKYKIVAQHSQTRDSSHYTYYLYEKKELMSKG</sequence>
<comment type="subcellular location">
    <subcellularLocation>
        <location evidence="1">Cell membrane</location>
        <topology evidence="1">Multi-pass membrane protein</topology>
    </subcellularLocation>
</comment>
<feature type="transmembrane region" description="Helical" evidence="8">
    <location>
        <begin position="275"/>
        <end position="293"/>
    </location>
</feature>
<comment type="caution">
    <text evidence="10">The sequence shown here is derived from an EMBL/GenBank/DDBJ whole genome shotgun (WGS) entry which is preliminary data.</text>
</comment>
<keyword evidence="4 10" id="KW-0808">Transferase</keyword>
<evidence type="ECO:0000313" key="11">
    <source>
        <dbReference type="Proteomes" id="UP001595987"/>
    </source>
</evidence>
<keyword evidence="5 8" id="KW-0812">Transmembrane</keyword>
<feature type="transmembrane region" description="Helical" evidence="8">
    <location>
        <begin position="205"/>
        <end position="229"/>
    </location>
</feature>
<dbReference type="PANTHER" id="PTHR33908:SF11">
    <property type="entry name" value="MEMBRANE PROTEIN"/>
    <property type="match status" value="1"/>
</dbReference>
<dbReference type="Pfam" id="PF13231">
    <property type="entry name" value="PMT_2"/>
    <property type="match status" value="1"/>
</dbReference>
<evidence type="ECO:0000256" key="3">
    <source>
        <dbReference type="ARBA" id="ARBA00022676"/>
    </source>
</evidence>
<feature type="transmembrane region" description="Helical" evidence="8">
    <location>
        <begin position="300"/>
        <end position="317"/>
    </location>
</feature>
<accession>A0ABV9JBP7</accession>
<keyword evidence="11" id="KW-1185">Reference proteome</keyword>
<reference evidence="11" key="1">
    <citation type="journal article" date="2019" name="Int. J. Syst. Evol. Microbiol.">
        <title>The Global Catalogue of Microorganisms (GCM) 10K type strain sequencing project: providing services to taxonomists for standard genome sequencing and annotation.</title>
        <authorList>
            <consortium name="The Broad Institute Genomics Platform"/>
            <consortium name="The Broad Institute Genome Sequencing Center for Infectious Disease"/>
            <person name="Wu L."/>
            <person name="Ma J."/>
        </authorList>
    </citation>
    <scope>NUCLEOTIDE SEQUENCE [LARGE SCALE GENOMIC DNA]</scope>
    <source>
        <strain evidence="11">CCUG 63287</strain>
    </source>
</reference>
<evidence type="ECO:0000256" key="8">
    <source>
        <dbReference type="SAM" id="Phobius"/>
    </source>
</evidence>
<evidence type="ECO:0000259" key="9">
    <source>
        <dbReference type="Pfam" id="PF13231"/>
    </source>
</evidence>
<keyword evidence="6 8" id="KW-1133">Transmembrane helix</keyword>
<name>A0ABV9JBP7_9LACT</name>
<evidence type="ECO:0000256" key="1">
    <source>
        <dbReference type="ARBA" id="ARBA00004651"/>
    </source>
</evidence>
<evidence type="ECO:0000256" key="4">
    <source>
        <dbReference type="ARBA" id="ARBA00022679"/>
    </source>
</evidence>
<gene>
    <name evidence="10" type="ORF">ACFO26_04235</name>
</gene>
<feature type="transmembrane region" description="Helical" evidence="8">
    <location>
        <begin position="12"/>
        <end position="28"/>
    </location>
</feature>